<dbReference type="EMBL" id="AONG01000003">
    <property type="protein sequence ID" value="KIQ70924.1"/>
    <property type="molecule type" value="Genomic_DNA"/>
</dbReference>
<feature type="region of interest" description="Disordered" evidence="1">
    <location>
        <begin position="1"/>
        <end position="31"/>
    </location>
</feature>
<accession>A0A0D0Q923</accession>
<dbReference type="eggNOG" id="ENOG502Z7MC">
    <property type="taxonomic scope" value="Bacteria"/>
</dbReference>
<evidence type="ECO:0000313" key="3">
    <source>
        <dbReference type="EMBL" id="KIQ70924.1"/>
    </source>
</evidence>
<keyword evidence="2" id="KW-0812">Transmembrane</keyword>
<protein>
    <submittedName>
        <fullName evidence="3">Uncharacterized protein</fullName>
    </submittedName>
</protein>
<dbReference type="AlphaFoldDB" id="A0A0D0Q923"/>
<dbReference type="STRING" id="1123501.Wenmar_00298"/>
<evidence type="ECO:0000313" key="4">
    <source>
        <dbReference type="Proteomes" id="UP000035100"/>
    </source>
</evidence>
<dbReference type="PATRIC" id="fig|1123501.6.peg.357"/>
<keyword evidence="2" id="KW-1133">Transmembrane helix</keyword>
<organism evidence="3 4">
    <name type="scientific">Wenxinia marina DSM 24838</name>
    <dbReference type="NCBI Taxonomy" id="1123501"/>
    <lineage>
        <taxon>Bacteria</taxon>
        <taxon>Pseudomonadati</taxon>
        <taxon>Pseudomonadota</taxon>
        <taxon>Alphaproteobacteria</taxon>
        <taxon>Rhodobacterales</taxon>
        <taxon>Roseobacteraceae</taxon>
        <taxon>Wenxinia</taxon>
    </lineage>
</organism>
<feature type="transmembrane region" description="Helical" evidence="2">
    <location>
        <begin position="233"/>
        <end position="254"/>
    </location>
</feature>
<feature type="transmembrane region" description="Helical" evidence="2">
    <location>
        <begin position="41"/>
        <end position="60"/>
    </location>
</feature>
<feature type="transmembrane region" description="Helical" evidence="2">
    <location>
        <begin position="106"/>
        <end position="124"/>
    </location>
</feature>
<keyword evidence="2" id="KW-0472">Membrane</keyword>
<feature type="compositionally biased region" description="Basic and acidic residues" evidence="1">
    <location>
        <begin position="15"/>
        <end position="30"/>
    </location>
</feature>
<evidence type="ECO:0000256" key="1">
    <source>
        <dbReference type="SAM" id="MobiDB-lite"/>
    </source>
</evidence>
<gene>
    <name evidence="3" type="ORF">Wenmar_00298</name>
</gene>
<comment type="caution">
    <text evidence="3">The sequence shown here is derived from an EMBL/GenBank/DDBJ whole genome shotgun (WGS) entry which is preliminary data.</text>
</comment>
<evidence type="ECO:0000256" key="2">
    <source>
        <dbReference type="SAM" id="Phobius"/>
    </source>
</evidence>
<feature type="transmembrane region" description="Helical" evidence="2">
    <location>
        <begin position="66"/>
        <end position="85"/>
    </location>
</feature>
<reference evidence="3 4" key="1">
    <citation type="submission" date="2013-01" db="EMBL/GenBank/DDBJ databases">
        <authorList>
            <person name="Fiebig A."/>
            <person name="Goeker M."/>
            <person name="Klenk H.-P.P."/>
        </authorList>
    </citation>
    <scope>NUCLEOTIDE SEQUENCE [LARGE SCALE GENOMIC DNA]</scope>
    <source>
        <strain evidence="3 4">DSM 24838</strain>
    </source>
</reference>
<sequence length="310" mass="33697">MSNERQAALAGGDVSETRGRQRIGPDRTEGRQSMISRLPGAVVRAMIVVLLISTPSLLLADTSPDTRLVTALIAFVAAVFTAIEYNAAAPSLIAFRDAPPFNRMRIGSLFATVFALTVIMRGQSDPSTITRLFEAIGGDLARAMDFPYSPVRLVVLMMPQGTDPAVLATVRIAAGLSYFVSILTLGAFVLLLRLRGWPGRAGHFNVWVNLPVFDPTAGDDVVDRLRHNAQVNLIVGFLLPFMIPAIVEMATILVDPQRLADPHTLIWTMTAWAFLPASLLMRGIALNRVADMIHAQRRRAHADEGDLAHA</sequence>
<name>A0A0D0Q923_9RHOB</name>
<feature type="transmembrane region" description="Helical" evidence="2">
    <location>
        <begin position="165"/>
        <end position="192"/>
    </location>
</feature>
<keyword evidence="4" id="KW-1185">Reference proteome</keyword>
<feature type="transmembrane region" description="Helical" evidence="2">
    <location>
        <begin position="266"/>
        <end position="289"/>
    </location>
</feature>
<proteinExistence type="predicted"/>
<dbReference type="Proteomes" id="UP000035100">
    <property type="component" value="Unassembled WGS sequence"/>
</dbReference>